<reference evidence="2" key="1">
    <citation type="journal article" date="2016" name="Nat. Biotechnol.">
        <title>Sequencing wild and cultivated cassava and related species reveals extensive interspecific hybridization and genetic diversity.</title>
        <authorList>
            <person name="Bredeson J.V."/>
            <person name="Lyons J.B."/>
            <person name="Prochnik S.E."/>
            <person name="Wu G.A."/>
            <person name="Ha C.M."/>
            <person name="Edsinger-Gonzales E."/>
            <person name="Grimwood J."/>
            <person name="Schmutz J."/>
            <person name="Rabbi I.Y."/>
            <person name="Egesi C."/>
            <person name="Nauluvula P."/>
            <person name="Lebot V."/>
            <person name="Ndunguru J."/>
            <person name="Mkamilo G."/>
            <person name="Bart R.S."/>
            <person name="Setter T.L."/>
            <person name="Gleadow R.M."/>
            <person name="Kulakow P."/>
            <person name="Ferguson M.E."/>
            <person name="Rounsley S."/>
            <person name="Rokhsar D.S."/>
        </authorList>
    </citation>
    <scope>NUCLEOTIDE SEQUENCE [LARGE SCALE GENOMIC DNA]</scope>
    <source>
        <strain evidence="2">cv. AM560-2</strain>
    </source>
</reference>
<evidence type="ECO:0000313" key="2">
    <source>
        <dbReference type="Proteomes" id="UP000091857"/>
    </source>
</evidence>
<dbReference type="Proteomes" id="UP000091857">
    <property type="component" value="Chromosome 4"/>
</dbReference>
<comment type="caution">
    <text evidence="1">The sequence shown here is derived from an EMBL/GenBank/DDBJ whole genome shotgun (WGS) entry which is preliminary data.</text>
</comment>
<accession>A0ACB7HUI0</accession>
<dbReference type="EMBL" id="CM004390">
    <property type="protein sequence ID" value="KAG8655801.1"/>
    <property type="molecule type" value="Genomic_DNA"/>
</dbReference>
<proteinExistence type="predicted"/>
<sequence length="199" mass="22819">MKDTVGWLHLLISSIDCHLVSMRSLNFAAFFFPHSECRRVKQKLERDGKVLCYLFLMLLLQIGFEGLRNMYIWWMLLFTGFVVIEKLLLCSFGLEQFFLWVLNSSLEASSVSSGLMGQTLSLLSTDDLIGRLHLAKKQLIEVGRLRSFALCNEAVEVCCSLTLLLREVWSSRKKARKRKELVCLTVIFSLVQVTHSNHG</sequence>
<keyword evidence="2" id="KW-1185">Reference proteome</keyword>
<organism evidence="1 2">
    <name type="scientific">Manihot esculenta</name>
    <name type="common">Cassava</name>
    <name type="synonym">Jatropha manihot</name>
    <dbReference type="NCBI Taxonomy" id="3983"/>
    <lineage>
        <taxon>Eukaryota</taxon>
        <taxon>Viridiplantae</taxon>
        <taxon>Streptophyta</taxon>
        <taxon>Embryophyta</taxon>
        <taxon>Tracheophyta</taxon>
        <taxon>Spermatophyta</taxon>
        <taxon>Magnoliopsida</taxon>
        <taxon>eudicotyledons</taxon>
        <taxon>Gunneridae</taxon>
        <taxon>Pentapetalae</taxon>
        <taxon>rosids</taxon>
        <taxon>fabids</taxon>
        <taxon>Malpighiales</taxon>
        <taxon>Euphorbiaceae</taxon>
        <taxon>Crotonoideae</taxon>
        <taxon>Manihoteae</taxon>
        <taxon>Manihot</taxon>
    </lineage>
</organism>
<evidence type="ECO:0000313" key="1">
    <source>
        <dbReference type="EMBL" id="KAG8655801.1"/>
    </source>
</evidence>
<protein>
    <submittedName>
        <fullName evidence="1">Uncharacterized protein</fullName>
    </submittedName>
</protein>
<gene>
    <name evidence="1" type="ORF">MANES_04G070133v8</name>
</gene>
<name>A0ACB7HUI0_MANES</name>